<dbReference type="EMBL" id="WNUR01001988">
    <property type="protein sequence ID" value="MDZ7544062.1"/>
    <property type="molecule type" value="Genomic_DNA"/>
</dbReference>
<organism evidence="2 3">
    <name type="scientific">Clostridium perfringens</name>
    <dbReference type="NCBI Taxonomy" id="1502"/>
    <lineage>
        <taxon>Bacteria</taxon>
        <taxon>Bacillati</taxon>
        <taxon>Bacillota</taxon>
        <taxon>Clostridia</taxon>
        <taxon>Eubacteriales</taxon>
        <taxon>Clostridiaceae</taxon>
        <taxon>Clostridium</taxon>
    </lineage>
</organism>
<evidence type="ECO:0000259" key="1">
    <source>
        <dbReference type="Pfam" id="PF01636"/>
    </source>
</evidence>
<dbReference type="SUPFAM" id="SSF56112">
    <property type="entry name" value="Protein kinase-like (PK-like)"/>
    <property type="match status" value="1"/>
</dbReference>
<dbReference type="InterPro" id="IPR011009">
    <property type="entry name" value="Kinase-like_dom_sf"/>
</dbReference>
<accession>A0AAW9K7C4</accession>
<comment type="caution">
    <text evidence="2">The sequence shown here is derived from an EMBL/GenBank/DDBJ whole genome shotgun (WGS) entry which is preliminary data.</text>
</comment>
<evidence type="ECO:0000313" key="2">
    <source>
        <dbReference type="EMBL" id="MDZ7544062.1"/>
    </source>
</evidence>
<dbReference type="Pfam" id="PF01636">
    <property type="entry name" value="APH"/>
    <property type="match status" value="1"/>
</dbReference>
<feature type="non-terminal residue" evidence="2">
    <location>
        <position position="123"/>
    </location>
</feature>
<feature type="domain" description="Aminoglycoside phosphotransferase" evidence="1">
    <location>
        <begin position="41"/>
        <end position="111"/>
    </location>
</feature>
<dbReference type="AlphaFoldDB" id="A0AAW9K7C4"/>
<dbReference type="InterPro" id="IPR002575">
    <property type="entry name" value="Aminoglycoside_PTrfase"/>
</dbReference>
<dbReference type="Gene3D" id="3.90.1200.10">
    <property type="match status" value="1"/>
</dbReference>
<name>A0AAW9K7C4_CLOPF</name>
<gene>
    <name evidence="2" type="ORF">GNF83_23450</name>
</gene>
<protein>
    <submittedName>
        <fullName evidence="2">Phosphotransferase</fullName>
    </submittedName>
</protein>
<proteinExistence type="predicted"/>
<evidence type="ECO:0000313" key="3">
    <source>
        <dbReference type="Proteomes" id="UP001288944"/>
    </source>
</evidence>
<dbReference type="Proteomes" id="UP001288944">
    <property type="component" value="Unassembled WGS sequence"/>
</dbReference>
<sequence>MESVEEYVKHIAFLERDYHEFRKHQTYDLGEDQFSIYEESLVRLRENAQKHIDRISRYRNTTYIHGDLNVGNLLYPLFSNAKPYIIDLEAVKLGLCTEDLVMLFVHDLFHGSEETLRIFDLYY</sequence>
<reference evidence="2" key="1">
    <citation type="submission" date="2019-11" db="EMBL/GenBank/DDBJ databases">
        <title>Characterization of Clostridium perfringens isolates from swine manure treated agricultural soils.</title>
        <authorList>
            <person name="Wushke S.T."/>
        </authorList>
    </citation>
    <scope>NUCLEOTIDE SEQUENCE</scope>
    <source>
        <strain evidence="2">X62</strain>
    </source>
</reference>